<dbReference type="PANTHER" id="PTHR48258:SF14">
    <property type="entry name" value="OS02G0583300 PROTEIN"/>
    <property type="match status" value="1"/>
</dbReference>
<protein>
    <recommendedName>
        <fullName evidence="2">DUF4216 domain-containing protein</fullName>
    </recommendedName>
</protein>
<evidence type="ECO:0000256" key="1">
    <source>
        <dbReference type="SAM" id="MobiDB-lite"/>
    </source>
</evidence>
<name>A0A5J9SQM2_9POAL</name>
<dbReference type="OrthoDB" id="673136at2759"/>
<feature type="compositionally biased region" description="Basic and acidic residues" evidence="1">
    <location>
        <begin position="343"/>
        <end position="354"/>
    </location>
</feature>
<keyword evidence="4" id="KW-1185">Reference proteome</keyword>
<feature type="region of interest" description="Disordered" evidence="1">
    <location>
        <begin position="315"/>
        <end position="367"/>
    </location>
</feature>
<dbReference type="EMBL" id="RWGY01000468">
    <property type="protein sequence ID" value="TVU01280.1"/>
    <property type="molecule type" value="Genomic_DNA"/>
</dbReference>
<proteinExistence type="predicted"/>
<accession>A0A5J9SQM2</accession>
<evidence type="ECO:0000259" key="2">
    <source>
        <dbReference type="Pfam" id="PF13952"/>
    </source>
</evidence>
<dbReference type="AlphaFoldDB" id="A0A5J9SQM2"/>
<feature type="domain" description="DUF4216" evidence="2">
    <location>
        <begin position="172"/>
        <end position="246"/>
    </location>
</feature>
<evidence type="ECO:0000313" key="4">
    <source>
        <dbReference type="Proteomes" id="UP000324897"/>
    </source>
</evidence>
<organism evidence="3 4">
    <name type="scientific">Eragrostis curvula</name>
    <name type="common">weeping love grass</name>
    <dbReference type="NCBI Taxonomy" id="38414"/>
    <lineage>
        <taxon>Eukaryota</taxon>
        <taxon>Viridiplantae</taxon>
        <taxon>Streptophyta</taxon>
        <taxon>Embryophyta</taxon>
        <taxon>Tracheophyta</taxon>
        <taxon>Spermatophyta</taxon>
        <taxon>Magnoliopsida</taxon>
        <taxon>Liliopsida</taxon>
        <taxon>Poales</taxon>
        <taxon>Poaceae</taxon>
        <taxon>PACMAD clade</taxon>
        <taxon>Chloridoideae</taxon>
        <taxon>Eragrostideae</taxon>
        <taxon>Eragrostidinae</taxon>
        <taxon>Eragrostis</taxon>
    </lineage>
</organism>
<evidence type="ECO:0000313" key="3">
    <source>
        <dbReference type="EMBL" id="TVU01280.1"/>
    </source>
</evidence>
<dbReference type="PANTHER" id="PTHR48258">
    <property type="entry name" value="DUF4218 DOMAIN-CONTAINING PROTEIN-RELATED"/>
    <property type="match status" value="1"/>
</dbReference>
<comment type="caution">
    <text evidence="3">The sequence shown here is derived from an EMBL/GenBank/DDBJ whole genome shotgun (WGS) entry which is preliminary data.</text>
</comment>
<dbReference type="Gramene" id="TVU01280">
    <property type="protein sequence ID" value="TVU01280"/>
    <property type="gene ID" value="EJB05_53269"/>
</dbReference>
<feature type="compositionally biased region" description="Acidic residues" evidence="1">
    <location>
        <begin position="321"/>
        <end position="332"/>
    </location>
</feature>
<gene>
    <name evidence="3" type="ORF">EJB05_53269</name>
</gene>
<dbReference type="Proteomes" id="UP000324897">
    <property type="component" value="Unassembled WGS sequence"/>
</dbReference>
<dbReference type="Pfam" id="PF13952">
    <property type="entry name" value="DUF4216"/>
    <property type="match status" value="1"/>
</dbReference>
<dbReference type="InterPro" id="IPR025312">
    <property type="entry name" value="DUF4216"/>
</dbReference>
<feature type="non-terminal residue" evidence="3">
    <location>
        <position position="1"/>
    </location>
</feature>
<sequence length="367" mass="42517">MKTCIGGSIALASDKIPSDFRPQDRNRETVNTSGVTYDVFKHGARFIGNPLLKFEEDHYEHMVWKVREDLQTKYSSSYRLDKALRKEFHGWFKKEIATINYNRNQHVPHDLEALASQPHLRVKVYSGCIIKDVRYQTIEVDKIRKTHNSGVVVSCFHDRRQVDFYGVIKDIIELQYNSTPEANRTVVLFRCDWFDMNEKNVVADAFFKSINTAKLWYKDQPYVLAQQVRKVFYLPCTLKGRDLKVVQHFEQRNLYNVRQQDDEPGSTESEIAYQDDYAEDGDWVVDEVLPDVQPDDTGVDEELITATTSMINELRKRTNTDADEDSDDEVEDDTLHNYQSDVHASDDDNPHITRGDAAAADDDDEDD</sequence>
<reference evidence="3 4" key="1">
    <citation type="journal article" date="2019" name="Sci. Rep.">
        <title>A high-quality genome of Eragrostis curvula grass provides insights into Poaceae evolution and supports new strategies to enhance forage quality.</title>
        <authorList>
            <person name="Carballo J."/>
            <person name="Santos B.A.C.M."/>
            <person name="Zappacosta D."/>
            <person name="Garbus I."/>
            <person name="Selva J.P."/>
            <person name="Gallo C.A."/>
            <person name="Diaz A."/>
            <person name="Albertini E."/>
            <person name="Caccamo M."/>
            <person name="Echenique V."/>
        </authorList>
    </citation>
    <scope>NUCLEOTIDE SEQUENCE [LARGE SCALE GENOMIC DNA]</scope>
    <source>
        <strain evidence="4">cv. Victoria</strain>
        <tissue evidence="3">Leaf</tissue>
    </source>
</reference>